<dbReference type="InParanoid" id="A0A077ZQX5"/>
<protein>
    <submittedName>
        <fullName evidence="3">Uncharacterized protein</fullName>
    </submittedName>
</protein>
<dbReference type="Proteomes" id="UP000039865">
    <property type="component" value="Unassembled WGS sequence"/>
</dbReference>
<proteinExistence type="predicted"/>
<evidence type="ECO:0000313" key="3">
    <source>
        <dbReference type="EMBL" id="CDW72298.1"/>
    </source>
</evidence>
<feature type="transmembrane region" description="Helical" evidence="1">
    <location>
        <begin position="93"/>
        <end position="117"/>
    </location>
</feature>
<keyword evidence="1" id="KW-0472">Membrane</keyword>
<organism evidence="3 4">
    <name type="scientific">Stylonychia lemnae</name>
    <name type="common">Ciliate</name>
    <dbReference type="NCBI Taxonomy" id="5949"/>
    <lineage>
        <taxon>Eukaryota</taxon>
        <taxon>Sar</taxon>
        <taxon>Alveolata</taxon>
        <taxon>Ciliophora</taxon>
        <taxon>Intramacronucleata</taxon>
        <taxon>Spirotrichea</taxon>
        <taxon>Stichotrichia</taxon>
        <taxon>Sporadotrichida</taxon>
        <taxon>Oxytrichidae</taxon>
        <taxon>Stylonychinae</taxon>
        <taxon>Stylonychia</taxon>
    </lineage>
</organism>
<name>A0A077ZQX5_STYLE</name>
<keyword evidence="1" id="KW-0812">Transmembrane</keyword>
<feature type="chain" id="PRO_5001728933" evidence="2">
    <location>
        <begin position="23"/>
        <end position="129"/>
    </location>
</feature>
<evidence type="ECO:0000256" key="2">
    <source>
        <dbReference type="SAM" id="SignalP"/>
    </source>
</evidence>
<gene>
    <name evidence="3" type="primary">Contig8743.g9336</name>
    <name evidence="3" type="ORF">STYLEM_1256</name>
</gene>
<accession>A0A077ZQX5</accession>
<sequence>MMAPKFLIVVSLLLIISNLSTTNQVKSRMQIGQRSQIGPVNAQVATTNSQSIREGFQRSQNLAQVIRGRSRRSKRSALYFSGGSTSDISLKDILIVVGILIGVFAGFFIFALIYSCVTGEKIRWRKNHS</sequence>
<keyword evidence="2" id="KW-0732">Signal</keyword>
<feature type="signal peptide" evidence="2">
    <location>
        <begin position="1"/>
        <end position="22"/>
    </location>
</feature>
<evidence type="ECO:0000313" key="4">
    <source>
        <dbReference type="Proteomes" id="UP000039865"/>
    </source>
</evidence>
<keyword evidence="4" id="KW-1185">Reference proteome</keyword>
<reference evidence="3 4" key="1">
    <citation type="submission" date="2014-06" db="EMBL/GenBank/DDBJ databases">
        <authorList>
            <person name="Swart Estienne"/>
        </authorList>
    </citation>
    <scope>NUCLEOTIDE SEQUENCE [LARGE SCALE GENOMIC DNA]</scope>
    <source>
        <strain evidence="3 4">130c</strain>
    </source>
</reference>
<keyword evidence="1" id="KW-1133">Transmembrane helix</keyword>
<evidence type="ECO:0000256" key="1">
    <source>
        <dbReference type="SAM" id="Phobius"/>
    </source>
</evidence>
<dbReference type="AlphaFoldDB" id="A0A077ZQX5"/>
<dbReference type="EMBL" id="CCKQ01001191">
    <property type="protein sequence ID" value="CDW72298.1"/>
    <property type="molecule type" value="Genomic_DNA"/>
</dbReference>